<dbReference type="PANTHER" id="PTHR24198:SF165">
    <property type="entry name" value="ANKYRIN REPEAT-CONTAINING PROTEIN-RELATED"/>
    <property type="match status" value="1"/>
</dbReference>
<dbReference type="InterPro" id="IPR036770">
    <property type="entry name" value="Ankyrin_rpt-contain_sf"/>
</dbReference>
<dbReference type="PANTHER" id="PTHR24198">
    <property type="entry name" value="ANKYRIN REPEAT AND PROTEIN KINASE DOMAIN-CONTAINING PROTEIN"/>
    <property type="match status" value="1"/>
</dbReference>
<keyword evidence="6" id="KW-1185">Reference proteome</keyword>
<evidence type="ECO:0000256" key="3">
    <source>
        <dbReference type="PROSITE-ProRule" id="PRU00023"/>
    </source>
</evidence>
<organism evidence="5 6">
    <name type="scientific">Dyella psychrodurans</name>
    <dbReference type="NCBI Taxonomy" id="1927960"/>
    <lineage>
        <taxon>Bacteria</taxon>
        <taxon>Pseudomonadati</taxon>
        <taxon>Pseudomonadota</taxon>
        <taxon>Gammaproteobacteria</taxon>
        <taxon>Lysobacterales</taxon>
        <taxon>Rhodanobacteraceae</taxon>
        <taxon>Dyella</taxon>
    </lineage>
</organism>
<proteinExistence type="predicted"/>
<name>A0A370XC60_9GAMM</name>
<dbReference type="SUPFAM" id="SSF48403">
    <property type="entry name" value="Ankyrin repeat"/>
    <property type="match status" value="1"/>
</dbReference>
<dbReference type="Gene3D" id="1.25.40.20">
    <property type="entry name" value="Ankyrin repeat-containing domain"/>
    <property type="match status" value="2"/>
</dbReference>
<dbReference type="OrthoDB" id="264542at2"/>
<evidence type="ECO:0000313" key="5">
    <source>
        <dbReference type="EMBL" id="RDS85867.1"/>
    </source>
</evidence>
<dbReference type="AlphaFoldDB" id="A0A370XC60"/>
<evidence type="ECO:0000256" key="2">
    <source>
        <dbReference type="ARBA" id="ARBA00023043"/>
    </source>
</evidence>
<evidence type="ECO:0000256" key="1">
    <source>
        <dbReference type="ARBA" id="ARBA00022737"/>
    </source>
</evidence>
<keyword evidence="1" id="KW-0677">Repeat</keyword>
<comment type="caution">
    <text evidence="5">The sequence shown here is derived from an EMBL/GenBank/DDBJ whole genome shotgun (WGS) entry which is preliminary data.</text>
</comment>
<evidence type="ECO:0000256" key="4">
    <source>
        <dbReference type="SAM" id="MobiDB-lite"/>
    </source>
</evidence>
<gene>
    <name evidence="5" type="ORF">DWU99_00915</name>
</gene>
<reference evidence="5 6" key="1">
    <citation type="submission" date="2018-07" db="EMBL/GenBank/DDBJ databases">
        <title>Dyella monticola sp. nov. and Dyella psychrodurans sp. nov. isolated from monsoon evergreen broad-leaved forest soil of Dinghu Mountain, China.</title>
        <authorList>
            <person name="Gao Z."/>
            <person name="Qiu L."/>
        </authorList>
    </citation>
    <scope>NUCLEOTIDE SEQUENCE [LARGE SCALE GENOMIC DNA]</scope>
    <source>
        <strain evidence="5 6">4MSK11</strain>
    </source>
</reference>
<dbReference type="EMBL" id="QRBF01000001">
    <property type="protein sequence ID" value="RDS85867.1"/>
    <property type="molecule type" value="Genomic_DNA"/>
</dbReference>
<evidence type="ECO:0000313" key="6">
    <source>
        <dbReference type="Proteomes" id="UP000255334"/>
    </source>
</evidence>
<protein>
    <submittedName>
        <fullName evidence="5">Ankyrin repeat domain-containing protein</fullName>
    </submittedName>
</protein>
<dbReference type="PROSITE" id="PS50088">
    <property type="entry name" value="ANK_REPEAT"/>
    <property type="match status" value="1"/>
</dbReference>
<sequence length="492" mass="53877">MDQQGLIDTPPTDSEPGTIRVVGRFARKSPVWCYGPEGSALDAYPKAVEGAINWLWRQWAEHPYRGTKSTQEAHVLCENGAASDEEYCAVLARANLTTRLPIHRHWPGPLLHHILICGESGLRALTLDDPRVRDAIHATDALGRPALEMVVANEQFVVKTVNALLSIGACPTGSCWGSPYGYPDTYTYHALLVHAARKGRWDIGRLLVDAGTMCDEPAPQEHAWTWGLLTGYMPWLEQGLRDGNDPNAPIVPFRHDPYPSQDLRSSYLPLAIAANTGRPDTVRFLLAHGARCADLDLIPLVLDIIKDITESPANVSSDEWSVAALSLRQKSQRLECLRLLVDGGASTAWVDQDTGRNAFHCAVLWSWTGEQAHDLFRLLHHAGADVNASTNVTGDTALHRVVKLTQRREGILPALLAVGADPERPNKAGKTPMDLLRDDLEQPNVGPKVRASWESALQLMAEAVRTKISDGLHGGALDRPAKPRTTKSGGRM</sequence>
<dbReference type="InterPro" id="IPR002110">
    <property type="entry name" value="Ankyrin_rpt"/>
</dbReference>
<dbReference type="RefSeq" id="WP_115476118.1">
    <property type="nucleotide sequence ID" value="NZ_QRBF01000001.1"/>
</dbReference>
<accession>A0A370XC60</accession>
<dbReference type="Proteomes" id="UP000255334">
    <property type="component" value="Unassembled WGS sequence"/>
</dbReference>
<feature type="repeat" description="ANK" evidence="3">
    <location>
        <begin position="393"/>
        <end position="427"/>
    </location>
</feature>
<dbReference type="SMART" id="SM00248">
    <property type="entry name" value="ANK"/>
    <property type="match status" value="5"/>
</dbReference>
<keyword evidence="2 3" id="KW-0040">ANK repeat</keyword>
<feature type="region of interest" description="Disordered" evidence="4">
    <location>
        <begin position="471"/>
        <end position="492"/>
    </location>
</feature>